<dbReference type="Pfam" id="PF00582">
    <property type="entry name" value="Usp"/>
    <property type="match status" value="2"/>
</dbReference>
<feature type="domain" description="UspA" evidence="4">
    <location>
        <begin position="4"/>
        <end position="146"/>
    </location>
</feature>
<evidence type="ECO:0000256" key="2">
    <source>
        <dbReference type="ARBA" id="ARBA00022741"/>
    </source>
</evidence>
<feature type="domain" description="UspA" evidence="4">
    <location>
        <begin position="157"/>
        <end position="321"/>
    </location>
</feature>
<keyword evidence="6" id="KW-1185">Reference proteome</keyword>
<dbReference type="InterPro" id="IPR014729">
    <property type="entry name" value="Rossmann-like_a/b/a_fold"/>
</dbReference>
<evidence type="ECO:0000259" key="4">
    <source>
        <dbReference type="Pfam" id="PF00582"/>
    </source>
</evidence>
<reference evidence="5" key="2">
    <citation type="submission" date="2024-05" db="EMBL/GenBank/DDBJ databases">
        <title>Rhodohalobacter halophilus gen. nov., sp. nov., a moderately halophilic member of the family Balneolaceae.</title>
        <authorList>
            <person name="Xia J."/>
        </authorList>
    </citation>
    <scope>NUCLEOTIDE SEQUENCE</scope>
    <source>
        <strain evidence="5">WB101</strain>
    </source>
</reference>
<keyword evidence="2" id="KW-0547">Nucleotide-binding</keyword>
<comment type="caution">
    <text evidence="5">The sequence shown here is derived from an EMBL/GenBank/DDBJ whole genome shotgun (WGS) entry which is preliminary data.</text>
</comment>
<dbReference type="PANTHER" id="PTHR46268:SF27">
    <property type="entry name" value="UNIVERSAL STRESS PROTEIN RV2623"/>
    <property type="match status" value="1"/>
</dbReference>
<reference evidence="5" key="1">
    <citation type="submission" date="2022-01" db="EMBL/GenBank/DDBJ databases">
        <authorList>
            <person name="Wang Y."/>
        </authorList>
    </citation>
    <scope>NUCLEOTIDE SEQUENCE</scope>
    <source>
        <strain evidence="5">WB101</strain>
    </source>
</reference>
<gene>
    <name evidence="5" type="ORF">L6773_07335</name>
</gene>
<dbReference type="Proteomes" id="UP001165366">
    <property type="component" value="Unassembled WGS sequence"/>
</dbReference>
<dbReference type="InterPro" id="IPR006016">
    <property type="entry name" value="UspA"/>
</dbReference>
<dbReference type="RefSeq" id="WP_237853212.1">
    <property type="nucleotide sequence ID" value="NZ_JAKLWS010000006.1"/>
</dbReference>
<organism evidence="5 6">
    <name type="scientific">Rhodohalobacter sulfatireducens</name>
    <dbReference type="NCBI Taxonomy" id="2911366"/>
    <lineage>
        <taxon>Bacteria</taxon>
        <taxon>Pseudomonadati</taxon>
        <taxon>Balneolota</taxon>
        <taxon>Balneolia</taxon>
        <taxon>Balneolales</taxon>
        <taxon>Balneolaceae</taxon>
        <taxon>Rhodohalobacter</taxon>
    </lineage>
</organism>
<dbReference type="PRINTS" id="PR01438">
    <property type="entry name" value="UNVRSLSTRESS"/>
</dbReference>
<protein>
    <submittedName>
        <fullName evidence="5">Universal stress protein</fullName>
    </submittedName>
</protein>
<proteinExistence type="inferred from homology"/>
<dbReference type="PANTHER" id="PTHR46268">
    <property type="entry name" value="STRESS RESPONSE PROTEIN NHAX"/>
    <property type="match status" value="1"/>
</dbReference>
<sequence length="329" mass="36883">MLTFKKILVPTDFSAGSERAYSVAQNIADTFGGVIDFIHVVPTLTYLNESIKRIGLPLDMDKDIYPQIIDESELKLEKAMDQYLKDKNKGKHITKINRRPSYAISEYAHKHDYDLIVIGSKGKDETKMIRGGTTERVIRRSKVPVFSVDDRFDKNKVKNVLVTTDSSNMSLVAFPLAVAIADAFKAKITLMHVVELYGSISENLPKNINKGELVSIYEGIIERVNRFLSDKGLENVHVQRTGVTYEDEVIITDGENSRSIQLSTIVEKGISAHYEIEAYASEKADIVMMATHGHSGFAHLILGSTAEKVAQYVKKPVITIRPDEDEFED</sequence>
<evidence type="ECO:0000313" key="5">
    <source>
        <dbReference type="EMBL" id="MCG2588370.1"/>
    </source>
</evidence>
<name>A0ABS9KBY6_9BACT</name>
<dbReference type="CDD" id="cd00293">
    <property type="entry name" value="USP-like"/>
    <property type="match status" value="2"/>
</dbReference>
<dbReference type="SUPFAM" id="SSF52402">
    <property type="entry name" value="Adenine nucleotide alpha hydrolases-like"/>
    <property type="match status" value="2"/>
</dbReference>
<evidence type="ECO:0000313" key="6">
    <source>
        <dbReference type="Proteomes" id="UP001165366"/>
    </source>
</evidence>
<dbReference type="InterPro" id="IPR006015">
    <property type="entry name" value="Universal_stress_UspA"/>
</dbReference>
<comment type="similarity">
    <text evidence="1">Belongs to the universal stress protein A family.</text>
</comment>
<keyword evidence="3" id="KW-0067">ATP-binding</keyword>
<evidence type="ECO:0000256" key="1">
    <source>
        <dbReference type="ARBA" id="ARBA00008791"/>
    </source>
</evidence>
<accession>A0ABS9KBY6</accession>
<dbReference type="Gene3D" id="3.40.50.620">
    <property type="entry name" value="HUPs"/>
    <property type="match status" value="2"/>
</dbReference>
<dbReference type="EMBL" id="JAKLWS010000006">
    <property type="protein sequence ID" value="MCG2588370.1"/>
    <property type="molecule type" value="Genomic_DNA"/>
</dbReference>
<evidence type="ECO:0000256" key="3">
    <source>
        <dbReference type="ARBA" id="ARBA00022840"/>
    </source>
</evidence>